<sequence length="165" mass="19013">MSERGVSAEVPRGGTAGHLGRERKVRLSVFLHLHPRSGASKFLWSWGSVKGHQDTPYAQVVQARVPFEGRKTSNWAALKMQTPRNIFFFQIHLETQSRFSPAASAFLCFTPRSFQREKKVWLLWWNAVSRCPKLERCSVWLLFPPFCLVFWFILNLVLSKGFSVS</sequence>
<dbReference type="EMBL" id="JABVXQ010000011">
    <property type="protein sequence ID" value="KAF6086280.1"/>
    <property type="molecule type" value="Genomic_DNA"/>
</dbReference>
<reference evidence="2 3" key="1">
    <citation type="journal article" date="2020" name="Nature">
        <title>Six reference-quality genomes reveal evolution of bat adaptations.</title>
        <authorList>
            <person name="Jebb D."/>
            <person name="Huang Z."/>
            <person name="Pippel M."/>
            <person name="Hughes G.M."/>
            <person name="Lavrichenko K."/>
            <person name="Devanna P."/>
            <person name="Winkler S."/>
            <person name="Jermiin L.S."/>
            <person name="Skirmuntt E.C."/>
            <person name="Katzourakis A."/>
            <person name="Burkitt-Gray L."/>
            <person name="Ray D.A."/>
            <person name="Sullivan K.A.M."/>
            <person name="Roscito J.G."/>
            <person name="Kirilenko B.M."/>
            <person name="Davalos L.M."/>
            <person name="Corthals A.P."/>
            <person name="Power M.L."/>
            <person name="Jones G."/>
            <person name="Ransome R.D."/>
            <person name="Dechmann D.K.N."/>
            <person name="Locatelli A.G."/>
            <person name="Puechmaille S.J."/>
            <person name="Fedrigo O."/>
            <person name="Jarvis E.D."/>
            <person name="Hiller M."/>
            <person name="Vernes S.C."/>
            <person name="Myers E.W."/>
            <person name="Teeling E.C."/>
        </authorList>
    </citation>
    <scope>NUCLEOTIDE SEQUENCE [LARGE SCALE GENOMIC DNA]</scope>
    <source>
        <strain evidence="2">Bat1K_MPI-CBG_1</strain>
    </source>
</reference>
<evidence type="ECO:0000313" key="2">
    <source>
        <dbReference type="EMBL" id="KAF6086280.1"/>
    </source>
</evidence>
<keyword evidence="1" id="KW-0812">Transmembrane</keyword>
<evidence type="ECO:0000256" key="1">
    <source>
        <dbReference type="SAM" id="Phobius"/>
    </source>
</evidence>
<gene>
    <name evidence="2" type="ORF">HJG60_008472</name>
</gene>
<proteinExistence type="predicted"/>
<accession>A0A833Z1M3</accession>
<dbReference type="AlphaFoldDB" id="A0A833Z1M3"/>
<feature type="transmembrane region" description="Helical" evidence="1">
    <location>
        <begin position="139"/>
        <end position="158"/>
    </location>
</feature>
<keyword evidence="1" id="KW-0472">Membrane</keyword>
<keyword evidence="1" id="KW-1133">Transmembrane helix</keyword>
<protein>
    <submittedName>
        <fullName evidence="2">Uncharacterized protein</fullName>
    </submittedName>
</protein>
<name>A0A833Z1M3_9CHIR</name>
<evidence type="ECO:0000313" key="3">
    <source>
        <dbReference type="Proteomes" id="UP000664940"/>
    </source>
</evidence>
<organism evidence="2 3">
    <name type="scientific">Phyllostomus discolor</name>
    <name type="common">pale spear-nosed bat</name>
    <dbReference type="NCBI Taxonomy" id="89673"/>
    <lineage>
        <taxon>Eukaryota</taxon>
        <taxon>Metazoa</taxon>
        <taxon>Chordata</taxon>
        <taxon>Craniata</taxon>
        <taxon>Vertebrata</taxon>
        <taxon>Euteleostomi</taxon>
        <taxon>Mammalia</taxon>
        <taxon>Eutheria</taxon>
        <taxon>Laurasiatheria</taxon>
        <taxon>Chiroptera</taxon>
        <taxon>Yangochiroptera</taxon>
        <taxon>Phyllostomidae</taxon>
        <taxon>Phyllostominae</taxon>
        <taxon>Phyllostomus</taxon>
    </lineage>
</organism>
<comment type="caution">
    <text evidence="2">The sequence shown here is derived from an EMBL/GenBank/DDBJ whole genome shotgun (WGS) entry which is preliminary data.</text>
</comment>
<dbReference type="Proteomes" id="UP000664940">
    <property type="component" value="Unassembled WGS sequence"/>
</dbReference>